<accession>A0ABN2NGV9</accession>
<gene>
    <name evidence="2" type="ORF">GCM10009836_56530</name>
</gene>
<sequence length="141" mass="15602">MDEGEPPVRSFRFPIELGKIRELSRATWTEAPEVLDGTVIPPTFLYGARMWDDEAPEQRPADPGDRGRLHAEQEFVFHGPPPGAGAVLTVSTRVDPEYEKRGRRGGLMSFQLVVTEYRDPDGRLVAEARQLGVRTSAEAGG</sequence>
<keyword evidence="3" id="KW-1185">Reference proteome</keyword>
<reference evidence="2 3" key="1">
    <citation type="journal article" date="2019" name="Int. J. Syst. Evol. Microbiol.">
        <title>The Global Catalogue of Microorganisms (GCM) 10K type strain sequencing project: providing services to taxonomists for standard genome sequencing and annotation.</title>
        <authorList>
            <consortium name="The Broad Institute Genomics Platform"/>
            <consortium name="The Broad Institute Genome Sequencing Center for Infectious Disease"/>
            <person name="Wu L."/>
            <person name="Ma J."/>
        </authorList>
    </citation>
    <scope>NUCLEOTIDE SEQUENCE [LARGE SCALE GENOMIC DNA]</scope>
    <source>
        <strain evidence="2 3">JCM 16009</strain>
    </source>
</reference>
<dbReference type="Gene3D" id="3.10.129.10">
    <property type="entry name" value="Hotdog Thioesterase"/>
    <property type="match status" value="1"/>
</dbReference>
<evidence type="ECO:0000313" key="3">
    <source>
        <dbReference type="Proteomes" id="UP001500449"/>
    </source>
</evidence>
<proteinExistence type="predicted"/>
<dbReference type="Proteomes" id="UP001500449">
    <property type="component" value="Unassembled WGS sequence"/>
</dbReference>
<comment type="caution">
    <text evidence="2">The sequence shown here is derived from an EMBL/GenBank/DDBJ whole genome shotgun (WGS) entry which is preliminary data.</text>
</comment>
<evidence type="ECO:0000313" key="2">
    <source>
        <dbReference type="EMBL" id="GAA1868709.1"/>
    </source>
</evidence>
<dbReference type="EMBL" id="BAAAQK010000023">
    <property type="protein sequence ID" value="GAA1868709.1"/>
    <property type="molecule type" value="Genomic_DNA"/>
</dbReference>
<protein>
    <recommendedName>
        <fullName evidence="1">FAS1-like dehydratase domain-containing protein</fullName>
    </recommendedName>
</protein>
<evidence type="ECO:0000259" key="1">
    <source>
        <dbReference type="Pfam" id="PF13452"/>
    </source>
</evidence>
<feature type="domain" description="FAS1-like dehydratase" evidence="1">
    <location>
        <begin position="15"/>
        <end position="127"/>
    </location>
</feature>
<organism evidence="2 3">
    <name type="scientific">Pseudonocardia ailaonensis</name>
    <dbReference type="NCBI Taxonomy" id="367279"/>
    <lineage>
        <taxon>Bacteria</taxon>
        <taxon>Bacillati</taxon>
        <taxon>Actinomycetota</taxon>
        <taxon>Actinomycetes</taxon>
        <taxon>Pseudonocardiales</taxon>
        <taxon>Pseudonocardiaceae</taxon>
        <taxon>Pseudonocardia</taxon>
    </lineage>
</organism>
<dbReference type="RefSeq" id="WP_344423646.1">
    <property type="nucleotide sequence ID" value="NZ_BAAAQK010000023.1"/>
</dbReference>
<dbReference type="InterPro" id="IPR029069">
    <property type="entry name" value="HotDog_dom_sf"/>
</dbReference>
<dbReference type="SUPFAM" id="SSF54637">
    <property type="entry name" value="Thioesterase/thiol ester dehydrase-isomerase"/>
    <property type="match status" value="1"/>
</dbReference>
<dbReference type="InterPro" id="IPR039569">
    <property type="entry name" value="FAS1-like_DH_region"/>
</dbReference>
<name>A0ABN2NGV9_9PSEU</name>
<dbReference type="Pfam" id="PF13452">
    <property type="entry name" value="FAS1_DH_region"/>
    <property type="match status" value="1"/>
</dbReference>